<dbReference type="InterPro" id="IPR015424">
    <property type="entry name" value="PyrdxlP-dep_Trfase"/>
</dbReference>
<protein>
    <submittedName>
        <fullName evidence="8">Aminotransferase class V-fold PLP-dependent enzyme</fullName>
    </submittedName>
</protein>
<dbReference type="InterPro" id="IPR015421">
    <property type="entry name" value="PyrdxlP-dep_Trfase_major"/>
</dbReference>
<feature type="domain" description="Aminotransferase class V" evidence="7">
    <location>
        <begin position="97"/>
        <end position="465"/>
    </location>
</feature>
<comment type="cofactor">
    <cofactor evidence="1 5">
        <name>pyridoxal 5'-phosphate</name>
        <dbReference type="ChEBI" id="CHEBI:597326"/>
    </cofactor>
</comment>
<dbReference type="GO" id="GO:0031071">
    <property type="term" value="F:cysteine desulfurase activity"/>
    <property type="evidence" value="ECO:0007669"/>
    <property type="project" value="UniProtKB-EC"/>
</dbReference>
<evidence type="ECO:0000256" key="2">
    <source>
        <dbReference type="ARBA" id="ARBA00010447"/>
    </source>
</evidence>
<evidence type="ECO:0000256" key="5">
    <source>
        <dbReference type="RuleBase" id="RU004504"/>
    </source>
</evidence>
<dbReference type="PROSITE" id="PS00595">
    <property type="entry name" value="AA_TRANSFER_CLASS_5"/>
    <property type="match status" value="1"/>
</dbReference>
<reference evidence="8" key="1">
    <citation type="submission" date="2024-05" db="EMBL/GenBank/DDBJ databases">
        <authorList>
            <person name="Kim S."/>
            <person name="Heo J."/>
            <person name="Choi H."/>
            <person name="Choi Y."/>
            <person name="Kwon S.-W."/>
            <person name="Kim Y."/>
        </authorList>
    </citation>
    <scope>NUCLEOTIDE SEQUENCE</scope>
    <source>
        <strain evidence="8">KACC 23699</strain>
    </source>
</reference>
<comment type="catalytic activity">
    <reaction evidence="4">
        <text>(sulfur carrier)-H + L-cysteine = (sulfur carrier)-SH + L-alanine</text>
        <dbReference type="Rhea" id="RHEA:43892"/>
        <dbReference type="Rhea" id="RHEA-COMP:14737"/>
        <dbReference type="Rhea" id="RHEA-COMP:14739"/>
        <dbReference type="ChEBI" id="CHEBI:29917"/>
        <dbReference type="ChEBI" id="CHEBI:35235"/>
        <dbReference type="ChEBI" id="CHEBI:57972"/>
        <dbReference type="ChEBI" id="CHEBI:64428"/>
        <dbReference type="EC" id="2.8.1.7"/>
    </reaction>
</comment>
<dbReference type="Gene3D" id="3.40.640.10">
    <property type="entry name" value="Type I PLP-dependent aspartate aminotransferase-like (Major domain)"/>
    <property type="match status" value="1"/>
</dbReference>
<dbReference type="InterPro" id="IPR015422">
    <property type="entry name" value="PyrdxlP-dep_Trfase_small"/>
</dbReference>
<keyword evidence="8" id="KW-0808">Transferase</keyword>
<dbReference type="SUPFAM" id="SSF53383">
    <property type="entry name" value="PLP-dependent transferases"/>
    <property type="match status" value="1"/>
</dbReference>
<name>A0AAU7JU44_9MICO</name>
<feature type="compositionally biased region" description="Basic and acidic residues" evidence="6">
    <location>
        <begin position="492"/>
        <end position="503"/>
    </location>
</feature>
<feature type="region of interest" description="Disordered" evidence="6">
    <location>
        <begin position="484"/>
        <end position="503"/>
    </location>
</feature>
<sequence length="503" mass="52291">MSIASTPPTTPESTPDRAFRRTAPLAHARENAREHLWAVPPLVAPPTVPLDAASPDAATPEAATPVAATPDAAALPAVVSAGLVVPTLNGPADYANFDHAASTPALVSVKAAVDSALRTYSSVHRGNGYASKVTSAWYEQAREEVAAFVGAREGDQVVFTRNSTDSFNLLARALPRDTQVFVFETEHHAALLPWKARQTTRLPVPGSAADAAVLLRTALKQRHGRHRLVVLTGASNVTGEVWPVRELAAIARKAGARVVLDAAQYAPHRRVDLAELGVDYVVLSGHKLYAPFGAGVLAGRSDWLDTAAPYLAGGGATKSVTEQGVTWQTGSARHEGGSPNVIGAVALAAACHALRAGSAAVEAHEAALGAALVEGLRAIDGVETYSLFGDDHERVAVATFTIDGLDSSLVSAALSAEHGIGVRDGKFCAHLCVDTLLDDPYAAGSGTAIRASVGLGTTAEHVQRLLAAVADLAANGPQAAYEQTPEGWLPVDDTRDLSPARPW</sequence>
<dbReference type="InterPro" id="IPR020578">
    <property type="entry name" value="Aminotrans_V_PyrdxlP_BS"/>
</dbReference>
<dbReference type="RefSeq" id="WP_406831387.1">
    <property type="nucleotide sequence ID" value="NZ_CP157483.1"/>
</dbReference>
<evidence type="ECO:0000256" key="3">
    <source>
        <dbReference type="ARBA" id="ARBA00022898"/>
    </source>
</evidence>
<dbReference type="InterPro" id="IPR000192">
    <property type="entry name" value="Aminotrans_V_dom"/>
</dbReference>
<organism evidence="8">
    <name type="scientific">Pedococcus sp. KACC 23699</name>
    <dbReference type="NCBI Taxonomy" id="3149228"/>
    <lineage>
        <taxon>Bacteria</taxon>
        <taxon>Bacillati</taxon>
        <taxon>Actinomycetota</taxon>
        <taxon>Actinomycetes</taxon>
        <taxon>Micrococcales</taxon>
        <taxon>Intrasporangiaceae</taxon>
        <taxon>Pedococcus</taxon>
    </lineage>
</organism>
<dbReference type="Pfam" id="PF00266">
    <property type="entry name" value="Aminotran_5"/>
    <property type="match status" value="1"/>
</dbReference>
<evidence type="ECO:0000313" key="8">
    <source>
        <dbReference type="EMBL" id="XBO43937.1"/>
    </source>
</evidence>
<evidence type="ECO:0000256" key="1">
    <source>
        <dbReference type="ARBA" id="ARBA00001933"/>
    </source>
</evidence>
<dbReference type="EMBL" id="CP157483">
    <property type="protein sequence ID" value="XBO43937.1"/>
    <property type="molecule type" value="Genomic_DNA"/>
</dbReference>
<evidence type="ECO:0000256" key="6">
    <source>
        <dbReference type="SAM" id="MobiDB-lite"/>
    </source>
</evidence>
<evidence type="ECO:0000259" key="7">
    <source>
        <dbReference type="Pfam" id="PF00266"/>
    </source>
</evidence>
<dbReference type="PANTHER" id="PTHR43586">
    <property type="entry name" value="CYSTEINE DESULFURASE"/>
    <property type="match status" value="1"/>
</dbReference>
<evidence type="ECO:0000256" key="4">
    <source>
        <dbReference type="ARBA" id="ARBA00050776"/>
    </source>
</evidence>
<dbReference type="GO" id="GO:0008483">
    <property type="term" value="F:transaminase activity"/>
    <property type="evidence" value="ECO:0007669"/>
    <property type="project" value="UniProtKB-KW"/>
</dbReference>
<proteinExistence type="inferred from homology"/>
<gene>
    <name evidence="8" type="ORF">ABEG17_00990</name>
</gene>
<dbReference type="Gene3D" id="3.90.1150.10">
    <property type="entry name" value="Aspartate Aminotransferase, domain 1"/>
    <property type="match status" value="1"/>
</dbReference>
<dbReference type="AlphaFoldDB" id="A0AAU7JU44"/>
<keyword evidence="3" id="KW-0663">Pyridoxal phosphate</keyword>
<accession>A0AAU7JU44</accession>
<dbReference type="PANTHER" id="PTHR43586:SF8">
    <property type="entry name" value="CYSTEINE DESULFURASE 1, CHLOROPLASTIC"/>
    <property type="match status" value="1"/>
</dbReference>
<comment type="similarity">
    <text evidence="2">Belongs to the class-V pyridoxal-phosphate-dependent aminotransferase family. Csd subfamily.</text>
</comment>
<keyword evidence="8" id="KW-0032">Aminotransferase</keyword>